<dbReference type="RefSeq" id="WP_252664978.1">
    <property type="nucleotide sequence ID" value="NZ_CP098611.1"/>
</dbReference>
<feature type="domain" description="Serine/threonine specific protein phosphatases" evidence="1">
    <location>
        <begin position="64"/>
        <end position="69"/>
    </location>
</feature>
<dbReference type="InterPro" id="IPR006186">
    <property type="entry name" value="Ser/Thr-sp_prot-phosphatase"/>
</dbReference>
<dbReference type="PANTHER" id="PTHR42850:SF4">
    <property type="entry name" value="ZINC-DEPENDENT ENDOPOLYPHOSPHATASE"/>
    <property type="match status" value="1"/>
</dbReference>
<dbReference type="SUPFAM" id="SSF56300">
    <property type="entry name" value="Metallo-dependent phosphatases"/>
    <property type="match status" value="1"/>
</dbReference>
<dbReference type="PANTHER" id="PTHR42850">
    <property type="entry name" value="METALLOPHOSPHOESTERASE"/>
    <property type="match status" value="1"/>
</dbReference>
<dbReference type="PROSITE" id="PS00125">
    <property type="entry name" value="SER_THR_PHOSPHATASE"/>
    <property type="match status" value="1"/>
</dbReference>
<sequence>MSTDSRQIVIGDVHGHYDTLVRLLDSLHLHDGDRVDFLGDLIDRGPASCQVVELVMSHPSYHAIRGNHEEMMLSALVYGREDDRYFDFWLSGGGDMTLESYPNSGLMYDHLDWLESLPTYRDRGDIWLAHAGVDPHRPLEQQSSQEFCWIRDVFHRQTTPYFVDKLIVIGHTITFTFPGVQCGQLVQGCGWLGIDTGVYTLESGWLTALDVTHKRVYQANVWQETVRSLPWDEVVVTLDPNRVRRRRFALT</sequence>
<dbReference type="InterPro" id="IPR029052">
    <property type="entry name" value="Metallo-depent_PP-like"/>
</dbReference>
<reference evidence="2" key="1">
    <citation type="submission" date="2022-06" db="EMBL/GenBank/DDBJ databases">
        <title>Genome sequence of Phormidium yuhuli AB48 isolated from an industrial photobioreactor environment.</title>
        <authorList>
            <person name="Qiu Y."/>
            <person name="Noonan A.J.C."/>
            <person name="Dofher K."/>
            <person name="Koch M."/>
            <person name="Kieft B."/>
            <person name="Lin X."/>
            <person name="Ziels R.M."/>
            <person name="Hallam S.J."/>
        </authorList>
    </citation>
    <scope>NUCLEOTIDE SEQUENCE</scope>
    <source>
        <strain evidence="2">AB48</strain>
    </source>
</reference>
<dbReference type="CDD" id="cd00144">
    <property type="entry name" value="MPP_PPP_family"/>
    <property type="match status" value="1"/>
</dbReference>
<evidence type="ECO:0000313" key="3">
    <source>
        <dbReference type="Proteomes" id="UP001056708"/>
    </source>
</evidence>
<gene>
    <name evidence="2" type="ORF">NEA10_08845</name>
</gene>
<dbReference type="InterPro" id="IPR004843">
    <property type="entry name" value="Calcineurin-like_PHP"/>
</dbReference>
<organism evidence="2 3">
    <name type="scientific">Phormidium yuhuli AB48</name>
    <dbReference type="NCBI Taxonomy" id="2940671"/>
    <lineage>
        <taxon>Bacteria</taxon>
        <taxon>Bacillati</taxon>
        <taxon>Cyanobacteriota</taxon>
        <taxon>Cyanophyceae</taxon>
        <taxon>Oscillatoriophycideae</taxon>
        <taxon>Oscillatoriales</taxon>
        <taxon>Oscillatoriaceae</taxon>
        <taxon>Phormidium</taxon>
        <taxon>Phormidium yuhuli</taxon>
    </lineage>
</organism>
<dbReference type="EMBL" id="CP098611">
    <property type="protein sequence ID" value="USR92801.1"/>
    <property type="molecule type" value="Genomic_DNA"/>
</dbReference>
<evidence type="ECO:0000259" key="1">
    <source>
        <dbReference type="PROSITE" id="PS00125"/>
    </source>
</evidence>
<dbReference type="Pfam" id="PF00149">
    <property type="entry name" value="Metallophos"/>
    <property type="match status" value="1"/>
</dbReference>
<name>A0ABY5AWX9_9CYAN</name>
<dbReference type="Gene3D" id="3.60.21.10">
    <property type="match status" value="1"/>
</dbReference>
<evidence type="ECO:0000313" key="2">
    <source>
        <dbReference type="EMBL" id="USR92801.1"/>
    </source>
</evidence>
<accession>A0ABY5AWX9</accession>
<dbReference type="Proteomes" id="UP001056708">
    <property type="component" value="Chromosome"/>
</dbReference>
<protein>
    <submittedName>
        <fullName evidence="2">Serine/threonine protein phosphatase</fullName>
    </submittedName>
</protein>
<proteinExistence type="predicted"/>
<keyword evidence="3" id="KW-1185">Reference proteome</keyword>
<dbReference type="InterPro" id="IPR050126">
    <property type="entry name" value="Ap4A_hydrolase"/>
</dbReference>